<dbReference type="EMBL" id="PTQR01000044">
    <property type="protein sequence ID" value="TKX24229.1"/>
    <property type="molecule type" value="Genomic_DNA"/>
</dbReference>
<sequence>MRKERTVWTPVTVRADWIVDQEMTWWWADGRVVVWQATEGNREMNRSCHGRQDQSKNRQATGGRGSDVEKCVTNTGKIESATATNWWSGFDFVQPPEDWSIHWLTHWRTGRVGGGAMAPTAQTAAMARVAQMLDKWATSGRQAGDR</sequence>
<proteinExistence type="predicted"/>
<reference evidence="2 3" key="1">
    <citation type="submission" date="2018-02" db="EMBL/GenBank/DDBJ databases">
        <title>Draft genome sequences of Elsinoe sp., causing black scab on jojoba.</title>
        <authorList>
            <person name="Stodart B."/>
            <person name="Jeffress S."/>
            <person name="Ash G."/>
            <person name="Arun Chinnappa K."/>
        </authorList>
    </citation>
    <scope>NUCLEOTIDE SEQUENCE [LARGE SCALE GENOMIC DNA]</scope>
    <source>
        <strain evidence="2 3">Hillstone_2</strain>
    </source>
</reference>
<evidence type="ECO:0000313" key="3">
    <source>
        <dbReference type="Proteomes" id="UP000308133"/>
    </source>
</evidence>
<dbReference type="Proteomes" id="UP000308133">
    <property type="component" value="Unassembled WGS sequence"/>
</dbReference>
<feature type="region of interest" description="Disordered" evidence="1">
    <location>
        <begin position="44"/>
        <end position="68"/>
    </location>
</feature>
<gene>
    <name evidence="2" type="ORF">C1H76_3532</name>
</gene>
<protein>
    <submittedName>
        <fullName evidence="2">Uncharacterized protein</fullName>
    </submittedName>
</protein>
<organism evidence="2 3">
    <name type="scientific">Elsinoe australis</name>
    <dbReference type="NCBI Taxonomy" id="40998"/>
    <lineage>
        <taxon>Eukaryota</taxon>
        <taxon>Fungi</taxon>
        <taxon>Dikarya</taxon>
        <taxon>Ascomycota</taxon>
        <taxon>Pezizomycotina</taxon>
        <taxon>Dothideomycetes</taxon>
        <taxon>Dothideomycetidae</taxon>
        <taxon>Myriangiales</taxon>
        <taxon>Elsinoaceae</taxon>
        <taxon>Elsinoe</taxon>
    </lineage>
</organism>
<evidence type="ECO:0000313" key="2">
    <source>
        <dbReference type="EMBL" id="TKX24229.1"/>
    </source>
</evidence>
<accession>A0A4U7B0J7</accession>
<comment type="caution">
    <text evidence="2">The sequence shown here is derived from an EMBL/GenBank/DDBJ whole genome shotgun (WGS) entry which is preliminary data.</text>
</comment>
<dbReference type="AlphaFoldDB" id="A0A4U7B0J7"/>
<feature type="compositionally biased region" description="Basic and acidic residues" evidence="1">
    <location>
        <begin position="44"/>
        <end position="56"/>
    </location>
</feature>
<evidence type="ECO:0000256" key="1">
    <source>
        <dbReference type="SAM" id="MobiDB-lite"/>
    </source>
</evidence>
<name>A0A4U7B0J7_9PEZI</name>